<dbReference type="InterPro" id="IPR028973">
    <property type="entry name" value="PhnB-like"/>
</dbReference>
<protein>
    <submittedName>
        <fullName evidence="2">VOC family protein</fullName>
    </submittedName>
</protein>
<organism evidence="2 3">
    <name type="scientific">Arthrobacter horti</name>
    <dbReference type="NCBI Taxonomy" id="3068273"/>
    <lineage>
        <taxon>Bacteria</taxon>
        <taxon>Bacillati</taxon>
        <taxon>Actinomycetota</taxon>
        <taxon>Actinomycetes</taxon>
        <taxon>Micrococcales</taxon>
        <taxon>Micrococcaceae</taxon>
        <taxon>Arthrobacter</taxon>
    </lineage>
</organism>
<gene>
    <name evidence="2" type="ORF">Q9R02_14950</name>
</gene>
<keyword evidence="3" id="KW-1185">Reference proteome</keyword>
<sequence>MSSITNCLWFDGQAEAAADFYVSVFPDSSISAVSRYGDGAPYPPGTALTVEFQLNGTPYQGLNGGPQFTFNEAVSFSISCADQAEVDYYWDKLTADGGQEGQCGWLKDRFGVSWQVVPQALGSIMSGDDAAGVGRAMQAFMGMRKFDIAALEAAYRGE</sequence>
<evidence type="ECO:0000313" key="2">
    <source>
        <dbReference type="EMBL" id="MDP5228459.1"/>
    </source>
</evidence>
<feature type="domain" description="PhnB-like" evidence="1">
    <location>
        <begin position="3"/>
        <end position="117"/>
    </location>
</feature>
<dbReference type="Gene3D" id="3.10.180.10">
    <property type="entry name" value="2,3-Dihydroxybiphenyl 1,2-Dioxygenase, domain 1"/>
    <property type="match status" value="1"/>
</dbReference>
<dbReference type="EMBL" id="JAVALS010000015">
    <property type="protein sequence ID" value="MDP5228459.1"/>
    <property type="molecule type" value="Genomic_DNA"/>
</dbReference>
<dbReference type="Pfam" id="PF06983">
    <property type="entry name" value="3-dmu-9_3-mt"/>
    <property type="match status" value="1"/>
</dbReference>
<dbReference type="CDD" id="cd06588">
    <property type="entry name" value="PhnB_like"/>
    <property type="match status" value="1"/>
</dbReference>
<evidence type="ECO:0000259" key="1">
    <source>
        <dbReference type="Pfam" id="PF06983"/>
    </source>
</evidence>
<evidence type="ECO:0000313" key="3">
    <source>
        <dbReference type="Proteomes" id="UP001232725"/>
    </source>
</evidence>
<name>A0ABT9IS78_9MICC</name>
<dbReference type="RefSeq" id="WP_305997505.1">
    <property type="nucleotide sequence ID" value="NZ_JAVALS010000015.1"/>
</dbReference>
<proteinExistence type="predicted"/>
<reference evidence="2 3" key="1">
    <citation type="submission" date="2023-08" db="EMBL/GenBank/DDBJ databases">
        <title>Arthrobacter horti sp. nov., isolated from forest soil.</title>
        <authorList>
            <person name="Park M."/>
        </authorList>
    </citation>
    <scope>NUCLEOTIDE SEQUENCE [LARGE SCALE GENOMIC DNA]</scope>
    <source>
        <strain evidence="2 3">YJM1</strain>
    </source>
</reference>
<accession>A0ABT9IS78</accession>
<dbReference type="InterPro" id="IPR029068">
    <property type="entry name" value="Glyas_Bleomycin-R_OHBP_Dase"/>
</dbReference>
<dbReference type="PANTHER" id="PTHR33990:SF2">
    <property type="entry name" value="PHNB-LIKE DOMAIN-CONTAINING PROTEIN"/>
    <property type="match status" value="1"/>
</dbReference>
<dbReference type="SUPFAM" id="SSF54593">
    <property type="entry name" value="Glyoxalase/Bleomycin resistance protein/Dihydroxybiphenyl dioxygenase"/>
    <property type="match status" value="1"/>
</dbReference>
<dbReference type="PANTHER" id="PTHR33990">
    <property type="entry name" value="PROTEIN YJDN-RELATED"/>
    <property type="match status" value="1"/>
</dbReference>
<dbReference type="PIRSF" id="PIRSF021700">
    <property type="entry name" value="3_dmu_93_MTrfase"/>
    <property type="match status" value="1"/>
</dbReference>
<comment type="caution">
    <text evidence="2">The sequence shown here is derived from an EMBL/GenBank/DDBJ whole genome shotgun (WGS) entry which is preliminary data.</text>
</comment>
<dbReference type="Proteomes" id="UP001232725">
    <property type="component" value="Unassembled WGS sequence"/>
</dbReference>
<dbReference type="InterPro" id="IPR009725">
    <property type="entry name" value="3_dmu_93_MTrfase"/>
</dbReference>